<keyword evidence="1" id="KW-0812">Transmembrane</keyword>
<keyword evidence="3" id="KW-1185">Reference proteome</keyword>
<evidence type="ECO:0000256" key="1">
    <source>
        <dbReference type="SAM" id="Phobius"/>
    </source>
</evidence>
<sequence>MGRWTLTTFAYTLAAIIDGVGAIAARFGGELRHLPTGLVLILVAAVLVPEASLGR</sequence>
<dbReference type="KEGG" id="pbh:AAW51_5288"/>
<evidence type="ECO:0000313" key="3">
    <source>
        <dbReference type="Proteomes" id="UP000035352"/>
    </source>
</evidence>
<reference evidence="2 3" key="1">
    <citation type="submission" date="2015-05" db="EMBL/GenBank/DDBJ databases">
        <authorList>
            <person name="Tang B."/>
            <person name="Yu Y."/>
        </authorList>
    </citation>
    <scope>NUCLEOTIDE SEQUENCE [LARGE SCALE GENOMIC DNA]</scope>
    <source>
        <strain evidence="2 3">DSM 7029</strain>
    </source>
</reference>
<accession>A0A0G3BRC6</accession>
<proteinExistence type="predicted"/>
<dbReference type="AlphaFoldDB" id="A0A0G3BRC6"/>
<dbReference type="EMBL" id="CP011371">
    <property type="protein sequence ID" value="AKJ31979.1"/>
    <property type="molecule type" value="Genomic_DNA"/>
</dbReference>
<feature type="transmembrane region" description="Helical" evidence="1">
    <location>
        <begin position="34"/>
        <end position="53"/>
    </location>
</feature>
<gene>
    <name evidence="2" type="ORF">AAW51_5288</name>
</gene>
<dbReference type="Proteomes" id="UP000035352">
    <property type="component" value="Chromosome"/>
</dbReference>
<organism evidence="2 3">
    <name type="scientific">Caldimonas brevitalea</name>
    <dbReference type="NCBI Taxonomy" id="413882"/>
    <lineage>
        <taxon>Bacteria</taxon>
        <taxon>Pseudomonadati</taxon>
        <taxon>Pseudomonadota</taxon>
        <taxon>Betaproteobacteria</taxon>
        <taxon>Burkholderiales</taxon>
        <taxon>Sphaerotilaceae</taxon>
        <taxon>Caldimonas</taxon>
    </lineage>
</organism>
<protein>
    <submittedName>
        <fullName evidence="2">Uncharacterized protein</fullName>
    </submittedName>
</protein>
<keyword evidence="1" id="KW-1133">Transmembrane helix</keyword>
<keyword evidence="1" id="KW-0472">Membrane</keyword>
<name>A0A0G3BRC6_9BURK</name>
<evidence type="ECO:0000313" key="2">
    <source>
        <dbReference type="EMBL" id="AKJ31979.1"/>
    </source>
</evidence>